<organism evidence="1 2">
    <name type="scientific">Paraburkholderia phenazinium</name>
    <dbReference type="NCBI Taxonomy" id="60549"/>
    <lineage>
        <taxon>Bacteria</taxon>
        <taxon>Pseudomonadati</taxon>
        <taxon>Pseudomonadota</taxon>
        <taxon>Betaproteobacteria</taxon>
        <taxon>Burkholderiales</taxon>
        <taxon>Burkholderiaceae</taxon>
        <taxon>Paraburkholderia</taxon>
    </lineage>
</organism>
<protein>
    <submittedName>
        <fullName evidence="1">Uncharacterized protein</fullName>
    </submittedName>
</protein>
<dbReference type="EMBL" id="FSRM01000002">
    <property type="protein sequence ID" value="SIO47982.1"/>
    <property type="molecule type" value="Genomic_DNA"/>
</dbReference>
<sequence length="89" mass="10204">MNVRLSSVELRPVDLADPEVARLYLECLDAEKRLRGSRKMAAAAVFQLREKQLNELWKRLGEVDAQLCSELQDGVREWHEIAVKLRGGE</sequence>
<dbReference type="Proteomes" id="UP000184693">
    <property type="component" value="Unassembled WGS sequence"/>
</dbReference>
<evidence type="ECO:0000313" key="1">
    <source>
        <dbReference type="EMBL" id="SIO47982.1"/>
    </source>
</evidence>
<proteinExistence type="predicted"/>
<dbReference type="RefSeq" id="WP_074267115.1">
    <property type="nucleotide sequence ID" value="NZ_FSRM01000002.1"/>
</dbReference>
<name>A0A1N6JUG2_9BURK</name>
<reference evidence="1 2" key="1">
    <citation type="submission" date="2016-11" db="EMBL/GenBank/DDBJ databases">
        <authorList>
            <person name="Jaros S."/>
            <person name="Januszkiewicz K."/>
            <person name="Wedrychowicz H."/>
        </authorList>
    </citation>
    <scope>NUCLEOTIDE SEQUENCE [LARGE SCALE GENOMIC DNA]</scope>
    <source>
        <strain evidence="1 2">GAS86</strain>
    </source>
</reference>
<evidence type="ECO:0000313" key="2">
    <source>
        <dbReference type="Proteomes" id="UP000184693"/>
    </source>
</evidence>
<accession>A0A1N6JUG2</accession>
<dbReference type="AlphaFoldDB" id="A0A1N6JUG2"/>
<gene>
    <name evidence="1" type="ORF">SAMN05444168_5092</name>
</gene>
<dbReference type="OrthoDB" id="9008595at2"/>